<evidence type="ECO:0000313" key="1">
    <source>
        <dbReference type="EMBL" id="QTZ83301.1"/>
    </source>
</evidence>
<accession>A0A8T8IV81</accession>
<proteinExistence type="predicted"/>
<sequence length="78" mass="8609">MSKTYTHLSNLLSIAIDTGNEEQAHEVRQQAEDALLKHGTITIQERADIEADFDAAGFDSSFEAETRYGQVPAPTDIE</sequence>
<gene>
    <name evidence="1" type="ORF">phiGM223_35</name>
</gene>
<protein>
    <submittedName>
        <fullName evidence="1">Uncharacterized protein</fullName>
    </submittedName>
</protein>
<reference evidence="1" key="1">
    <citation type="submission" date="2021-02" db="EMBL/GenBank/DDBJ databases">
        <authorList>
            <person name="Qin X."/>
            <person name="Gong M."/>
            <person name="Yang H."/>
        </authorList>
    </citation>
    <scope>NUCLEOTIDE SEQUENCE</scope>
</reference>
<name>A0A8T8IV81_9CAUD</name>
<dbReference type="Proteomes" id="UP000676975">
    <property type="component" value="Segment"/>
</dbReference>
<dbReference type="EMBL" id="MW627366">
    <property type="protein sequence ID" value="QTZ83301.1"/>
    <property type="molecule type" value="Genomic_DNA"/>
</dbReference>
<keyword evidence="2" id="KW-1185">Reference proteome</keyword>
<organism evidence="1 2">
    <name type="scientific">Pseudomonas phage phiGM22-3</name>
    <dbReference type="NCBI Taxonomy" id="2816462"/>
    <lineage>
        <taxon>Viruses</taxon>
        <taxon>Duplodnaviria</taxon>
        <taxon>Heunggongvirae</taxon>
        <taxon>Uroviricota</taxon>
        <taxon>Caudoviricetes</taxon>
        <taxon>Autographivirales</taxon>
        <taxon>Autoscriptoviridae</taxon>
        <taxon>Tunggulvirus</taxon>
        <taxon>Tunggulvirus GM223</taxon>
    </lineage>
</organism>
<evidence type="ECO:0000313" key="2">
    <source>
        <dbReference type="Proteomes" id="UP000676975"/>
    </source>
</evidence>